<dbReference type="SMART" id="SM00220">
    <property type="entry name" value="S_TKc"/>
    <property type="match status" value="1"/>
</dbReference>
<evidence type="ECO:0000256" key="5">
    <source>
        <dbReference type="ARBA" id="ARBA00022679"/>
    </source>
</evidence>
<feature type="region of interest" description="Disordered" evidence="13">
    <location>
        <begin position="511"/>
        <end position="533"/>
    </location>
</feature>
<evidence type="ECO:0000256" key="2">
    <source>
        <dbReference type="ARBA" id="ARBA00012434"/>
    </source>
</evidence>
<proteinExistence type="predicted"/>
<evidence type="ECO:0000256" key="11">
    <source>
        <dbReference type="ARBA" id="ARBA00047430"/>
    </source>
</evidence>
<dbReference type="PROSITE" id="PS00107">
    <property type="entry name" value="PROTEIN_KINASE_ATP"/>
    <property type="match status" value="1"/>
</dbReference>
<evidence type="ECO:0000256" key="4">
    <source>
        <dbReference type="ARBA" id="ARBA00022527"/>
    </source>
</evidence>
<feature type="binding site" evidence="12">
    <location>
        <position position="577"/>
    </location>
    <ligand>
        <name>ATP</name>
        <dbReference type="ChEBI" id="CHEBI:30616"/>
    </ligand>
</feature>
<dbReference type="PROSITE" id="PS50011">
    <property type="entry name" value="PROTEIN_KINASE_DOM"/>
    <property type="match status" value="1"/>
</dbReference>
<evidence type="ECO:0000256" key="6">
    <source>
        <dbReference type="ARBA" id="ARBA00022741"/>
    </source>
</evidence>
<sequence length="743" mass="80384">MTNTSRPPPTNNNTCPSSSPLSIDRRVSHEILLGNSPPHCSSPLKQDRDGNVVSSSQMERPKPHHATGPVPSSIRSSKPSAVVASSASTPHTQPPKHKTSASSPANPTMPFPSPPKPIGSTTSGSQSQSSSASSRKSTHPLPSRQNSSTPSRRQEQIVSATSNKHPRSGSAPPSKEIQRGPAVSNKSSQSRPTSSSKQVQSGPAPFSRSSQSGTTPSSKHVYCGSAASVKVTQTASNKQSQNIATPSRKLVHSISTPNAHVQNGTISSRKQIRSSSLTSTKQMKTSPRTSCTEVRRESELANKETPTLPSTRMYDTSASCSEEKEISSTPVQQTSSNTLTDSASSNVQRHENLPSSCTDMPDVLTSSRNEDLGGESLPVNSEVQISPESNIQAQTGSLSAQSGYPSGLSSSQQTSNSSAKSHKYSAPLASRTLSNSASAINSGKTSTTEISQIMSESVIPPVIIQGETSRLSEDTPYKAPVNHIQQKLFMQSRSLGIDPCRPIYPNYPFSPYGSPSSSPRALRKRSPLKESRRVSIDKSGEYIQLNQYRLMDSIGQGSYGIVKLAYNEQDDTHYAMKILSKKKLLKKAGIFGRAAPNRNKSPVNPLDRVYREIAILKKLHHPNIVKLFEVLDDPVEDHLYLAFELLERGEVLQVPTDTPLTEEQAWKYFRDVVMGIEYLHYQRIIHRDIKPSNLLLSEDGRVQIADFGVCNEFLGNDAALSSTAGTPAFMAPEALTNSKYSGK</sequence>
<reference evidence="15 16" key="1">
    <citation type="submission" date="2017-12" db="EMBL/GenBank/DDBJ databases">
        <title>Hemimetabolous genomes reveal molecular basis of termite eusociality.</title>
        <authorList>
            <person name="Harrison M.C."/>
            <person name="Jongepier E."/>
            <person name="Robertson H.M."/>
            <person name="Arning N."/>
            <person name="Bitard-Feildel T."/>
            <person name="Chao H."/>
            <person name="Childers C.P."/>
            <person name="Dinh H."/>
            <person name="Doddapaneni H."/>
            <person name="Dugan S."/>
            <person name="Gowin J."/>
            <person name="Greiner C."/>
            <person name="Han Y."/>
            <person name="Hu H."/>
            <person name="Hughes D.S.T."/>
            <person name="Huylmans A.-K."/>
            <person name="Kemena C."/>
            <person name="Kremer L.P.M."/>
            <person name="Lee S.L."/>
            <person name="Lopez-Ezquerra A."/>
            <person name="Mallet L."/>
            <person name="Monroy-Kuhn J.M."/>
            <person name="Moser A."/>
            <person name="Murali S.C."/>
            <person name="Muzny D.M."/>
            <person name="Otani S."/>
            <person name="Piulachs M.-D."/>
            <person name="Poelchau M."/>
            <person name="Qu J."/>
            <person name="Schaub F."/>
            <person name="Wada-Katsumata A."/>
            <person name="Worley K.C."/>
            <person name="Xie Q."/>
            <person name="Ylla G."/>
            <person name="Poulsen M."/>
            <person name="Gibbs R.A."/>
            <person name="Schal C."/>
            <person name="Richards S."/>
            <person name="Belles X."/>
            <person name="Korb J."/>
            <person name="Bornberg-Bauer E."/>
        </authorList>
    </citation>
    <scope>NUCLEOTIDE SEQUENCE [LARGE SCALE GENOMIC DNA]</scope>
    <source>
        <tissue evidence="15">Whole body</tissue>
    </source>
</reference>
<dbReference type="FunFam" id="3.30.200.20:FF:000429">
    <property type="entry name" value="Calcium/calmodulin-dependent protein kinase kinase"/>
    <property type="match status" value="1"/>
</dbReference>
<name>A0A2J7QD20_9NEOP</name>
<dbReference type="PROSITE" id="PS00108">
    <property type="entry name" value="PROTEIN_KINASE_ST"/>
    <property type="match status" value="1"/>
</dbReference>
<dbReference type="GO" id="GO:0061762">
    <property type="term" value="P:CAMKK-AMPK signaling cascade"/>
    <property type="evidence" value="ECO:0007669"/>
    <property type="project" value="TreeGrafter"/>
</dbReference>
<evidence type="ECO:0000313" key="15">
    <source>
        <dbReference type="EMBL" id="PNF26479.1"/>
    </source>
</evidence>
<dbReference type="InterPro" id="IPR008271">
    <property type="entry name" value="Ser/Thr_kinase_AS"/>
</dbReference>
<accession>A0A2J7QD20</accession>
<keyword evidence="6 12" id="KW-0547">Nucleotide-binding</keyword>
<feature type="compositionally biased region" description="Polar residues" evidence="13">
    <location>
        <begin position="327"/>
        <end position="358"/>
    </location>
</feature>
<keyword evidence="5" id="KW-0808">Transferase</keyword>
<dbReference type="GO" id="GO:0004683">
    <property type="term" value="F:calcium/calmodulin-dependent protein kinase activity"/>
    <property type="evidence" value="ECO:0007669"/>
    <property type="project" value="UniProtKB-EC"/>
</dbReference>
<gene>
    <name evidence="15" type="ORF">B7P43_G14854</name>
</gene>
<feature type="region of interest" description="Disordered" evidence="13">
    <location>
        <begin position="393"/>
        <end position="442"/>
    </location>
</feature>
<evidence type="ECO:0000259" key="14">
    <source>
        <dbReference type="PROSITE" id="PS50011"/>
    </source>
</evidence>
<feature type="compositionally biased region" description="Polar residues" evidence="13">
    <location>
        <begin position="143"/>
        <end position="163"/>
    </location>
</feature>
<evidence type="ECO:0000256" key="7">
    <source>
        <dbReference type="ARBA" id="ARBA00022777"/>
    </source>
</evidence>
<dbReference type="InParanoid" id="A0A2J7QD20"/>
<feature type="compositionally biased region" description="Pro residues" evidence="13">
    <location>
        <begin position="1"/>
        <end position="10"/>
    </location>
</feature>
<feature type="compositionally biased region" description="Polar residues" evidence="13">
    <location>
        <begin position="304"/>
        <end position="320"/>
    </location>
</feature>
<feature type="region of interest" description="Disordered" evidence="13">
    <location>
        <begin position="1"/>
        <end position="378"/>
    </location>
</feature>
<dbReference type="Pfam" id="PF00069">
    <property type="entry name" value="Pkinase"/>
    <property type="match status" value="1"/>
</dbReference>
<feature type="compositionally biased region" description="Low complexity" evidence="13">
    <location>
        <begin position="11"/>
        <end position="20"/>
    </location>
</feature>
<protein>
    <recommendedName>
        <fullName evidence="2">calcium/calmodulin-dependent protein kinase</fullName>
        <ecNumber evidence="2">2.7.11.17</ecNumber>
    </recommendedName>
</protein>
<evidence type="ECO:0000256" key="12">
    <source>
        <dbReference type="PROSITE-ProRule" id="PRU10141"/>
    </source>
</evidence>
<comment type="catalytic activity">
    <reaction evidence="10">
        <text>L-threonyl-[protein] + ATP = O-phospho-L-threonyl-[protein] + ADP + H(+)</text>
        <dbReference type="Rhea" id="RHEA:46608"/>
        <dbReference type="Rhea" id="RHEA-COMP:11060"/>
        <dbReference type="Rhea" id="RHEA-COMP:11605"/>
        <dbReference type="ChEBI" id="CHEBI:15378"/>
        <dbReference type="ChEBI" id="CHEBI:30013"/>
        <dbReference type="ChEBI" id="CHEBI:30616"/>
        <dbReference type="ChEBI" id="CHEBI:61977"/>
        <dbReference type="ChEBI" id="CHEBI:456216"/>
        <dbReference type="EC" id="2.7.11.17"/>
    </reaction>
</comment>
<evidence type="ECO:0000256" key="13">
    <source>
        <dbReference type="SAM" id="MobiDB-lite"/>
    </source>
</evidence>
<keyword evidence="9" id="KW-0112">Calmodulin-binding</keyword>
<keyword evidence="4" id="KW-0723">Serine/threonine-protein kinase</keyword>
<dbReference type="PANTHER" id="PTHR43895">
    <property type="entry name" value="CALCIUM/CALMODULIN-DEPENDENT PROTEIN KINASE KINASE-RELATED"/>
    <property type="match status" value="1"/>
</dbReference>
<dbReference type="InterPro" id="IPR000719">
    <property type="entry name" value="Prot_kinase_dom"/>
</dbReference>
<feature type="compositionally biased region" description="Low complexity" evidence="13">
    <location>
        <begin position="119"/>
        <end position="134"/>
    </location>
</feature>
<feature type="compositionally biased region" description="Low complexity" evidence="13">
    <location>
        <begin position="406"/>
        <end position="419"/>
    </location>
</feature>
<feature type="compositionally biased region" description="Low complexity" evidence="13">
    <location>
        <begin position="76"/>
        <end position="88"/>
    </location>
</feature>
<dbReference type="SUPFAM" id="SSF56112">
    <property type="entry name" value="Protein kinase-like (PK-like)"/>
    <property type="match status" value="1"/>
</dbReference>
<keyword evidence="7" id="KW-0418">Kinase</keyword>
<dbReference type="AlphaFoldDB" id="A0A2J7QD20"/>
<dbReference type="GO" id="GO:0005524">
    <property type="term" value="F:ATP binding"/>
    <property type="evidence" value="ECO:0007669"/>
    <property type="project" value="UniProtKB-UniRule"/>
</dbReference>
<feature type="compositionally biased region" description="Polar residues" evidence="13">
    <location>
        <begin position="230"/>
        <end position="245"/>
    </location>
</feature>
<dbReference type="InterPro" id="IPR017441">
    <property type="entry name" value="Protein_kinase_ATP_BS"/>
</dbReference>
<dbReference type="GO" id="GO:0005516">
    <property type="term" value="F:calmodulin binding"/>
    <property type="evidence" value="ECO:0007669"/>
    <property type="project" value="UniProtKB-KW"/>
</dbReference>
<evidence type="ECO:0000256" key="10">
    <source>
        <dbReference type="ARBA" id="ARBA00047307"/>
    </source>
</evidence>
<dbReference type="Gene3D" id="3.30.200.20">
    <property type="entry name" value="Phosphorylase Kinase, domain 1"/>
    <property type="match status" value="1"/>
</dbReference>
<dbReference type="GO" id="GO:0005737">
    <property type="term" value="C:cytoplasm"/>
    <property type="evidence" value="ECO:0007669"/>
    <property type="project" value="UniProtKB-SubCell"/>
</dbReference>
<feature type="non-terminal residue" evidence="15">
    <location>
        <position position="743"/>
    </location>
</feature>
<feature type="compositionally biased region" description="Polar residues" evidence="13">
    <location>
        <begin position="393"/>
        <end position="404"/>
    </location>
</feature>
<feature type="compositionally biased region" description="Low complexity" evidence="13">
    <location>
        <begin position="207"/>
        <end position="218"/>
    </location>
</feature>
<dbReference type="OrthoDB" id="68483at2759"/>
<comment type="caution">
    <text evidence="15">The sequence shown here is derived from an EMBL/GenBank/DDBJ whole genome shotgun (WGS) entry which is preliminary data.</text>
</comment>
<dbReference type="STRING" id="105785.A0A2J7QD20"/>
<organism evidence="15 16">
    <name type="scientific">Cryptotermes secundus</name>
    <dbReference type="NCBI Taxonomy" id="105785"/>
    <lineage>
        <taxon>Eukaryota</taxon>
        <taxon>Metazoa</taxon>
        <taxon>Ecdysozoa</taxon>
        <taxon>Arthropoda</taxon>
        <taxon>Hexapoda</taxon>
        <taxon>Insecta</taxon>
        <taxon>Pterygota</taxon>
        <taxon>Neoptera</taxon>
        <taxon>Polyneoptera</taxon>
        <taxon>Dictyoptera</taxon>
        <taxon>Blattodea</taxon>
        <taxon>Blattoidea</taxon>
        <taxon>Termitoidae</taxon>
        <taxon>Kalotermitidae</taxon>
        <taxon>Cryptotermitinae</taxon>
        <taxon>Cryptotermes</taxon>
    </lineage>
</organism>
<evidence type="ECO:0000256" key="8">
    <source>
        <dbReference type="ARBA" id="ARBA00022840"/>
    </source>
</evidence>
<feature type="compositionally biased region" description="Polar residues" evidence="13">
    <location>
        <begin position="253"/>
        <end position="292"/>
    </location>
</feature>
<feature type="domain" description="Protein kinase" evidence="14">
    <location>
        <begin position="548"/>
        <end position="743"/>
    </location>
</feature>
<feature type="compositionally biased region" description="Low complexity" evidence="13">
    <location>
        <begin position="184"/>
        <end position="196"/>
    </location>
</feature>
<dbReference type="EC" id="2.7.11.17" evidence="2"/>
<dbReference type="Proteomes" id="UP000235965">
    <property type="component" value="Unassembled WGS sequence"/>
</dbReference>
<keyword evidence="8 12" id="KW-0067">ATP-binding</keyword>
<dbReference type="GO" id="GO:0005634">
    <property type="term" value="C:nucleus"/>
    <property type="evidence" value="ECO:0007669"/>
    <property type="project" value="UniProtKB-ARBA"/>
</dbReference>
<evidence type="ECO:0000313" key="16">
    <source>
        <dbReference type="Proteomes" id="UP000235965"/>
    </source>
</evidence>
<dbReference type="EMBL" id="NEVH01015829">
    <property type="protein sequence ID" value="PNF26479.1"/>
    <property type="molecule type" value="Genomic_DNA"/>
</dbReference>
<comment type="catalytic activity">
    <reaction evidence="11">
        <text>L-seryl-[protein] + ATP = O-phospho-L-seryl-[protein] + ADP + H(+)</text>
        <dbReference type="Rhea" id="RHEA:17989"/>
        <dbReference type="Rhea" id="RHEA-COMP:9863"/>
        <dbReference type="Rhea" id="RHEA-COMP:11604"/>
        <dbReference type="ChEBI" id="CHEBI:15378"/>
        <dbReference type="ChEBI" id="CHEBI:29999"/>
        <dbReference type="ChEBI" id="CHEBI:30616"/>
        <dbReference type="ChEBI" id="CHEBI:83421"/>
        <dbReference type="ChEBI" id="CHEBI:456216"/>
        <dbReference type="EC" id="2.7.11.17"/>
    </reaction>
</comment>
<dbReference type="PANTHER" id="PTHR43895:SF164">
    <property type="entry name" value="CALCIUM_CALMODULIN-DEPENDENT PROTEIN KINASE KINASE"/>
    <property type="match status" value="1"/>
</dbReference>
<dbReference type="Gene3D" id="1.10.510.10">
    <property type="entry name" value="Transferase(Phosphotransferase) domain 1"/>
    <property type="match status" value="1"/>
</dbReference>
<evidence type="ECO:0000256" key="9">
    <source>
        <dbReference type="ARBA" id="ARBA00022860"/>
    </source>
</evidence>
<keyword evidence="16" id="KW-1185">Reference proteome</keyword>
<feature type="compositionally biased region" description="Basic and acidic residues" evidence="13">
    <location>
        <begin position="293"/>
        <end position="302"/>
    </location>
</feature>
<evidence type="ECO:0000256" key="1">
    <source>
        <dbReference type="ARBA" id="ARBA00004496"/>
    </source>
</evidence>
<comment type="subcellular location">
    <subcellularLocation>
        <location evidence="1">Cytoplasm</location>
    </subcellularLocation>
</comment>
<evidence type="ECO:0000256" key="3">
    <source>
        <dbReference type="ARBA" id="ARBA00022490"/>
    </source>
</evidence>
<feature type="compositionally biased region" description="Polar residues" evidence="13">
    <location>
        <begin position="431"/>
        <end position="442"/>
    </location>
</feature>
<keyword evidence="3" id="KW-0963">Cytoplasm</keyword>
<feature type="compositionally biased region" description="Pro residues" evidence="13">
    <location>
        <begin position="107"/>
        <end position="117"/>
    </location>
</feature>
<dbReference type="InterPro" id="IPR011009">
    <property type="entry name" value="Kinase-like_dom_sf"/>
</dbReference>